<evidence type="ECO:0000313" key="2">
    <source>
        <dbReference type="Proteomes" id="UP000775213"/>
    </source>
</evidence>
<comment type="caution">
    <text evidence="1">The sequence shown here is derived from an EMBL/GenBank/DDBJ whole genome shotgun (WGS) entry which is preliminary data.</text>
</comment>
<dbReference type="Proteomes" id="UP000775213">
    <property type="component" value="Unassembled WGS sequence"/>
</dbReference>
<sequence>MLDLGDKVVPRVGLKGLGREERREMRAFNEMECRGMWKWWKKTNNKVLLLYLSVEAASNLIHITELILQSLLSKAREDNGNLKILRIGKFF</sequence>
<dbReference type="EMBL" id="JAGFBR010000010">
    <property type="protein sequence ID" value="KAH0460682.1"/>
    <property type="molecule type" value="Genomic_DNA"/>
</dbReference>
<keyword evidence="2" id="KW-1185">Reference proteome</keyword>
<name>A0AAV7GYN4_DENCH</name>
<organism evidence="1 2">
    <name type="scientific">Dendrobium chrysotoxum</name>
    <name type="common">Orchid</name>
    <dbReference type="NCBI Taxonomy" id="161865"/>
    <lineage>
        <taxon>Eukaryota</taxon>
        <taxon>Viridiplantae</taxon>
        <taxon>Streptophyta</taxon>
        <taxon>Embryophyta</taxon>
        <taxon>Tracheophyta</taxon>
        <taxon>Spermatophyta</taxon>
        <taxon>Magnoliopsida</taxon>
        <taxon>Liliopsida</taxon>
        <taxon>Asparagales</taxon>
        <taxon>Orchidaceae</taxon>
        <taxon>Epidendroideae</taxon>
        <taxon>Malaxideae</taxon>
        <taxon>Dendrobiinae</taxon>
        <taxon>Dendrobium</taxon>
    </lineage>
</organism>
<gene>
    <name evidence="1" type="ORF">IEQ34_011345</name>
</gene>
<accession>A0AAV7GYN4</accession>
<proteinExistence type="predicted"/>
<protein>
    <submittedName>
        <fullName evidence="1">Uncharacterized protein</fullName>
    </submittedName>
</protein>
<dbReference type="AlphaFoldDB" id="A0AAV7GYN4"/>
<evidence type="ECO:0000313" key="1">
    <source>
        <dbReference type="EMBL" id="KAH0460682.1"/>
    </source>
</evidence>
<reference evidence="1 2" key="1">
    <citation type="journal article" date="2021" name="Hortic Res">
        <title>Chromosome-scale assembly of the Dendrobium chrysotoxum genome enhances the understanding of orchid evolution.</title>
        <authorList>
            <person name="Zhang Y."/>
            <person name="Zhang G.Q."/>
            <person name="Zhang D."/>
            <person name="Liu X.D."/>
            <person name="Xu X.Y."/>
            <person name="Sun W.H."/>
            <person name="Yu X."/>
            <person name="Zhu X."/>
            <person name="Wang Z.W."/>
            <person name="Zhao X."/>
            <person name="Zhong W.Y."/>
            <person name="Chen H."/>
            <person name="Yin W.L."/>
            <person name="Huang T."/>
            <person name="Niu S.C."/>
            <person name="Liu Z.J."/>
        </authorList>
    </citation>
    <scope>NUCLEOTIDE SEQUENCE [LARGE SCALE GENOMIC DNA]</scope>
    <source>
        <strain evidence="1">Lindl</strain>
    </source>
</reference>